<dbReference type="PANTHER" id="PTHR45925:SF4">
    <property type="entry name" value="ZINC FINGER PROTEIN 217"/>
    <property type="match status" value="1"/>
</dbReference>
<evidence type="ECO:0000256" key="5">
    <source>
        <dbReference type="ARBA" id="ARBA00022771"/>
    </source>
</evidence>
<protein>
    <recommendedName>
        <fullName evidence="13">C2H2-type domain-containing protein</fullName>
    </recommendedName>
</protein>
<dbReference type="InterPro" id="IPR036236">
    <property type="entry name" value="Znf_C2H2_sf"/>
</dbReference>
<dbReference type="EMBL" id="JAWZYT010003042">
    <property type="protein sequence ID" value="KAK4300519.1"/>
    <property type="molecule type" value="Genomic_DNA"/>
</dbReference>
<keyword evidence="7" id="KW-0805">Transcription regulation</keyword>
<dbReference type="PROSITE" id="PS00028">
    <property type="entry name" value="ZINC_FINGER_C2H2_1"/>
    <property type="match status" value="1"/>
</dbReference>
<comment type="similarity">
    <text evidence="2">Belongs to the krueppel C2H2-type zinc-finger protein family.</text>
</comment>
<comment type="caution">
    <text evidence="14">The sequence shown here is derived from an EMBL/GenBank/DDBJ whole genome shotgun (WGS) entry which is preliminary data.</text>
</comment>
<comment type="subcellular location">
    <subcellularLocation>
        <location evidence="1">Nucleus</location>
    </subcellularLocation>
</comment>
<feature type="region of interest" description="Disordered" evidence="12">
    <location>
        <begin position="1"/>
        <end position="22"/>
    </location>
</feature>
<dbReference type="FunFam" id="3.30.160.60:FF:001498">
    <property type="entry name" value="Zinc finger protein 404"/>
    <property type="match status" value="1"/>
</dbReference>
<keyword evidence="6" id="KW-0862">Zinc</keyword>
<evidence type="ECO:0000256" key="8">
    <source>
        <dbReference type="ARBA" id="ARBA00023125"/>
    </source>
</evidence>
<keyword evidence="4" id="KW-0677">Repeat</keyword>
<evidence type="ECO:0000256" key="6">
    <source>
        <dbReference type="ARBA" id="ARBA00022833"/>
    </source>
</evidence>
<dbReference type="Pfam" id="PF00096">
    <property type="entry name" value="zf-C2H2"/>
    <property type="match status" value="1"/>
</dbReference>
<reference evidence="14" key="1">
    <citation type="submission" date="2023-11" db="EMBL/GenBank/DDBJ databases">
        <title>Genome assemblies of two species of porcelain crab, Petrolisthes cinctipes and Petrolisthes manimaculis (Anomura: Porcellanidae).</title>
        <authorList>
            <person name="Angst P."/>
        </authorList>
    </citation>
    <scope>NUCLEOTIDE SEQUENCE</scope>
    <source>
        <strain evidence="14">PB745_02</strain>
        <tissue evidence="14">Gill</tissue>
    </source>
</reference>
<dbReference type="GO" id="GO:0008270">
    <property type="term" value="F:zinc ion binding"/>
    <property type="evidence" value="ECO:0007669"/>
    <property type="project" value="UniProtKB-KW"/>
</dbReference>
<dbReference type="GO" id="GO:0000978">
    <property type="term" value="F:RNA polymerase II cis-regulatory region sequence-specific DNA binding"/>
    <property type="evidence" value="ECO:0007669"/>
    <property type="project" value="TreeGrafter"/>
</dbReference>
<evidence type="ECO:0000256" key="2">
    <source>
        <dbReference type="ARBA" id="ARBA00006991"/>
    </source>
</evidence>
<dbReference type="SUPFAM" id="SSF57667">
    <property type="entry name" value="beta-beta-alpha zinc fingers"/>
    <property type="match status" value="1"/>
</dbReference>
<accession>A0AAE1P1X7</accession>
<dbReference type="InterPro" id="IPR013087">
    <property type="entry name" value="Znf_C2H2_type"/>
</dbReference>
<evidence type="ECO:0000256" key="9">
    <source>
        <dbReference type="ARBA" id="ARBA00023163"/>
    </source>
</evidence>
<evidence type="ECO:0000313" key="14">
    <source>
        <dbReference type="EMBL" id="KAK4300519.1"/>
    </source>
</evidence>
<feature type="domain" description="C2H2-type" evidence="13">
    <location>
        <begin position="115"/>
        <end position="142"/>
    </location>
</feature>
<keyword evidence="15" id="KW-1185">Reference proteome</keyword>
<dbReference type="GO" id="GO:0005634">
    <property type="term" value="C:nucleus"/>
    <property type="evidence" value="ECO:0007669"/>
    <property type="project" value="UniProtKB-SubCell"/>
</dbReference>
<evidence type="ECO:0000256" key="4">
    <source>
        <dbReference type="ARBA" id="ARBA00022737"/>
    </source>
</evidence>
<evidence type="ECO:0000256" key="1">
    <source>
        <dbReference type="ARBA" id="ARBA00004123"/>
    </source>
</evidence>
<organism evidence="14 15">
    <name type="scientific">Petrolisthes manimaculis</name>
    <dbReference type="NCBI Taxonomy" id="1843537"/>
    <lineage>
        <taxon>Eukaryota</taxon>
        <taxon>Metazoa</taxon>
        <taxon>Ecdysozoa</taxon>
        <taxon>Arthropoda</taxon>
        <taxon>Crustacea</taxon>
        <taxon>Multicrustacea</taxon>
        <taxon>Malacostraca</taxon>
        <taxon>Eumalacostraca</taxon>
        <taxon>Eucarida</taxon>
        <taxon>Decapoda</taxon>
        <taxon>Pleocyemata</taxon>
        <taxon>Anomura</taxon>
        <taxon>Galatheoidea</taxon>
        <taxon>Porcellanidae</taxon>
        <taxon>Petrolisthes</taxon>
    </lineage>
</organism>
<feature type="region of interest" description="Disordered" evidence="12">
    <location>
        <begin position="159"/>
        <end position="204"/>
    </location>
</feature>
<keyword evidence="8" id="KW-0238">DNA-binding</keyword>
<keyword evidence="9" id="KW-0804">Transcription</keyword>
<feature type="compositionally biased region" description="Basic and acidic residues" evidence="12">
    <location>
        <begin position="184"/>
        <end position="198"/>
    </location>
</feature>
<keyword evidence="3" id="KW-0479">Metal-binding</keyword>
<dbReference type="Proteomes" id="UP001292094">
    <property type="component" value="Unassembled WGS sequence"/>
</dbReference>
<evidence type="ECO:0000259" key="13">
    <source>
        <dbReference type="PROSITE" id="PS50157"/>
    </source>
</evidence>
<dbReference type="Gene3D" id="3.30.160.60">
    <property type="entry name" value="Classic Zinc Finger"/>
    <property type="match status" value="2"/>
</dbReference>
<dbReference type="InterPro" id="IPR051967">
    <property type="entry name" value="Krueppel_C2H2-ZF"/>
</dbReference>
<sequence>MGGADTVSGSRARGHDNREVDTGVLGITGREMGILGHGISTDMTVGNRELGVAGRDMRDLSLGTREVCRELSMGSRELGVNREMNSEMMMGGTREMGSEMNQEVNLEAGASGQVYGCHYCGRSFVRKWVLTRHLRIHTGEKPYQCSFCPFRSAQKYNIIEEKEEEEEEKEKKEKEEKEEEEEKEKEKEEEKKEKKEEKKEEEET</sequence>
<proteinExistence type="inferred from homology"/>
<evidence type="ECO:0000256" key="7">
    <source>
        <dbReference type="ARBA" id="ARBA00023015"/>
    </source>
</evidence>
<dbReference type="SMART" id="SM00355">
    <property type="entry name" value="ZnF_C2H2"/>
    <property type="match status" value="1"/>
</dbReference>
<name>A0AAE1P1X7_9EUCA</name>
<dbReference type="PANTHER" id="PTHR45925">
    <property type="entry name" value="ZINC FINGER PROTEIN"/>
    <property type="match status" value="1"/>
</dbReference>
<evidence type="ECO:0000256" key="11">
    <source>
        <dbReference type="PROSITE-ProRule" id="PRU00042"/>
    </source>
</evidence>
<evidence type="ECO:0000256" key="3">
    <source>
        <dbReference type="ARBA" id="ARBA00022723"/>
    </source>
</evidence>
<evidence type="ECO:0000256" key="10">
    <source>
        <dbReference type="ARBA" id="ARBA00023242"/>
    </source>
</evidence>
<keyword evidence="5 11" id="KW-0863">Zinc-finger</keyword>
<dbReference type="PROSITE" id="PS50157">
    <property type="entry name" value="ZINC_FINGER_C2H2_2"/>
    <property type="match status" value="1"/>
</dbReference>
<gene>
    <name evidence="14" type="ORF">Pmani_027302</name>
</gene>
<dbReference type="AlphaFoldDB" id="A0AAE1P1X7"/>
<dbReference type="GO" id="GO:0000981">
    <property type="term" value="F:DNA-binding transcription factor activity, RNA polymerase II-specific"/>
    <property type="evidence" value="ECO:0007669"/>
    <property type="project" value="TreeGrafter"/>
</dbReference>
<evidence type="ECO:0000313" key="15">
    <source>
        <dbReference type="Proteomes" id="UP001292094"/>
    </source>
</evidence>
<evidence type="ECO:0000256" key="12">
    <source>
        <dbReference type="SAM" id="MobiDB-lite"/>
    </source>
</evidence>
<keyword evidence="10" id="KW-0539">Nucleus</keyword>